<evidence type="ECO:0000256" key="3">
    <source>
        <dbReference type="ARBA" id="ARBA00004300"/>
    </source>
</evidence>
<dbReference type="OrthoDB" id="206598at2759"/>
<keyword evidence="11" id="KW-0496">Mitochondrion</keyword>
<evidence type="ECO:0000256" key="8">
    <source>
        <dbReference type="ARBA" id="ARBA00022729"/>
    </source>
</evidence>
<evidence type="ECO:0000256" key="4">
    <source>
        <dbReference type="ARBA" id="ARBA00004479"/>
    </source>
</evidence>
<dbReference type="FunCoup" id="A0A7R8YLN7">
    <property type="interactions" value="1773"/>
</dbReference>
<dbReference type="GO" id="GO:0016020">
    <property type="term" value="C:membrane"/>
    <property type="evidence" value="ECO:0007669"/>
    <property type="project" value="UniProtKB-SubCell"/>
</dbReference>
<proteinExistence type="inferred from homology"/>
<dbReference type="GO" id="GO:0051301">
    <property type="term" value="P:cell division"/>
    <property type="evidence" value="ECO:0007669"/>
    <property type="project" value="UniProtKB-KW"/>
</dbReference>
<evidence type="ECO:0000256" key="6">
    <source>
        <dbReference type="ARBA" id="ARBA00022618"/>
    </source>
</evidence>
<evidence type="ECO:0000259" key="17">
    <source>
        <dbReference type="Pfam" id="PF13679"/>
    </source>
</evidence>
<dbReference type="InterPro" id="IPR025714">
    <property type="entry name" value="Methyltranfer_dom"/>
</dbReference>
<dbReference type="AlphaFoldDB" id="A0A7R8YLN7"/>
<accession>A0A7R8YLN7</accession>
<dbReference type="GO" id="GO:0005739">
    <property type="term" value="C:mitochondrion"/>
    <property type="evidence" value="ECO:0007669"/>
    <property type="project" value="UniProtKB-SubCell"/>
</dbReference>
<dbReference type="SUPFAM" id="SSF53335">
    <property type="entry name" value="S-adenosyl-L-methionine-dependent methyltransferases"/>
    <property type="match status" value="1"/>
</dbReference>
<dbReference type="InterPro" id="IPR029063">
    <property type="entry name" value="SAM-dependent_MTases_sf"/>
</dbReference>
<keyword evidence="14" id="KW-0131">Cell cycle</keyword>
<dbReference type="Gene3D" id="3.30.720.220">
    <property type="match status" value="1"/>
</dbReference>
<keyword evidence="6" id="KW-0132">Cell division</keyword>
<sequence>MLETCPKKRMVIGITCLAVVTFFVLIVESRWTIEERKAKQYIVENNTTCGLTEDWIVVKKCHPCTDFEIASKNPSACVHTHNKEILRCKSGETVIRSCISAAWIDQRRFWIFECSITANIKMTGKLYIEIHTNRSNGDATDKQVSIESYVALYVYEFCDKPSSIELNFVEHNEDSRTDDFPLMLNIDQFQYKQIKLDRDNHEVSDLKMPMFVKESTSIAGLCAVCREIVSEYCGEKNRQELLGFKGSCLLAPAECSIWTKFCEIDIIDAFKTIQKMSFENDGALNNELVIPYAFSRFETHMSQPVRIHNIYKLARDKANGLTELPGSNELDKGDGQLKKSKVFIKSSVPIKDLNIDHHFAEGCFITLADVILYACYSLCFTQMSAINKLRETIPLTFNWFENVTKKDEAFKTTFESILLLTPKKDSEENPNISYTKEETENCSLYKSDPKRYKPRDRIYTKQDCVEESLEQFSRLNISATSETGKHFNEVDLDCDAMFFDSYPEVGDLPEKRIVRKKQQLENLANAVISIAKKGDRIVDFCSGSGHLGIILAAMLPKCHIIFLENKAISLKRARDRAEKLNLKNCSFYQSNLDYFIGKFDVGTSLHACGTATDIVIWQCIRNRAKFVCCPCCYGSVTSMPHISYPRSKTFNTIMDEKKYLYIAHAADQAHNAEKTECNREKSVQGQYCMDIIDTDRKLMAEEAGYNVILTRLQPEDCTPKNRLLLGII</sequence>
<gene>
    <name evidence="18" type="ORF">HERILL_LOCUS1040</name>
</gene>
<keyword evidence="12" id="KW-0472">Membrane</keyword>
<keyword evidence="13" id="KW-0206">Cytoskeleton</keyword>
<organism evidence="18 19">
    <name type="scientific">Hermetia illucens</name>
    <name type="common">Black soldier fly</name>
    <dbReference type="NCBI Taxonomy" id="343691"/>
    <lineage>
        <taxon>Eukaryota</taxon>
        <taxon>Metazoa</taxon>
        <taxon>Ecdysozoa</taxon>
        <taxon>Arthropoda</taxon>
        <taxon>Hexapoda</taxon>
        <taxon>Insecta</taxon>
        <taxon>Pterygota</taxon>
        <taxon>Neoptera</taxon>
        <taxon>Endopterygota</taxon>
        <taxon>Diptera</taxon>
        <taxon>Brachycera</taxon>
        <taxon>Stratiomyomorpha</taxon>
        <taxon>Stratiomyidae</taxon>
        <taxon>Hermetiinae</taxon>
        <taxon>Hermetia</taxon>
    </lineage>
</organism>
<keyword evidence="9" id="KW-0498">Mitosis</keyword>
<dbReference type="InterPro" id="IPR008657">
    <property type="entry name" value="JTB"/>
</dbReference>
<evidence type="ECO:0000256" key="2">
    <source>
        <dbReference type="ARBA" id="ARBA00004186"/>
    </source>
</evidence>
<keyword evidence="19" id="KW-1185">Reference proteome</keyword>
<evidence type="ECO:0000256" key="11">
    <source>
        <dbReference type="ARBA" id="ARBA00023128"/>
    </source>
</evidence>
<keyword evidence="10" id="KW-1133">Transmembrane helix</keyword>
<dbReference type="CDD" id="cd02440">
    <property type="entry name" value="AdoMet_MTases"/>
    <property type="match status" value="1"/>
</dbReference>
<evidence type="ECO:0000256" key="9">
    <source>
        <dbReference type="ARBA" id="ARBA00022776"/>
    </source>
</evidence>
<evidence type="ECO:0000256" key="16">
    <source>
        <dbReference type="ARBA" id="ARBA00068227"/>
    </source>
</evidence>
<protein>
    <recommendedName>
        <fullName evidence="16">Protein JTB</fullName>
    </recommendedName>
</protein>
<evidence type="ECO:0000256" key="1">
    <source>
        <dbReference type="ARBA" id="ARBA00004173"/>
    </source>
</evidence>
<evidence type="ECO:0000313" key="19">
    <source>
        <dbReference type="Proteomes" id="UP000594454"/>
    </source>
</evidence>
<keyword evidence="8" id="KW-0732">Signal</keyword>
<dbReference type="PANTHER" id="PTHR13369">
    <property type="match status" value="1"/>
</dbReference>
<evidence type="ECO:0000256" key="12">
    <source>
        <dbReference type="ARBA" id="ARBA00023136"/>
    </source>
</evidence>
<evidence type="ECO:0000256" key="5">
    <source>
        <dbReference type="ARBA" id="ARBA00022490"/>
    </source>
</evidence>
<dbReference type="Proteomes" id="UP000594454">
    <property type="component" value="Chromosome 1"/>
</dbReference>
<evidence type="ECO:0000256" key="7">
    <source>
        <dbReference type="ARBA" id="ARBA00022692"/>
    </source>
</evidence>
<comment type="similarity">
    <text evidence="15">Belongs to the JTB family.</text>
</comment>
<reference evidence="18 19" key="1">
    <citation type="submission" date="2020-11" db="EMBL/GenBank/DDBJ databases">
        <authorList>
            <person name="Wallbank WR R."/>
            <person name="Pardo Diaz C."/>
            <person name="Kozak K."/>
            <person name="Martin S."/>
            <person name="Jiggins C."/>
            <person name="Moest M."/>
            <person name="Warren A I."/>
            <person name="Generalovic N T."/>
            <person name="Byers J.R.P. K."/>
            <person name="Montejo-Kovacevich G."/>
            <person name="Yen C E."/>
        </authorList>
    </citation>
    <scope>NUCLEOTIDE SEQUENCE [LARGE SCALE GENOMIC DNA]</scope>
</reference>
<comment type="subcellular location">
    <subcellularLocation>
        <location evidence="3">Cytoplasm</location>
        <location evidence="3">Cytoskeleton</location>
        <location evidence="3">Microtubule organizing center</location>
        <location evidence="3">Centrosome</location>
    </subcellularLocation>
    <subcellularLocation>
        <location evidence="2">Cytoplasm</location>
        <location evidence="2">Cytoskeleton</location>
        <location evidence="2">Spindle</location>
    </subcellularLocation>
    <subcellularLocation>
        <location evidence="4">Membrane</location>
        <topology evidence="4">Single-pass type I membrane protein</topology>
    </subcellularLocation>
    <subcellularLocation>
        <location evidence="1">Mitochondrion</location>
    </subcellularLocation>
</comment>
<keyword evidence="7" id="KW-0812">Transmembrane</keyword>
<evidence type="ECO:0000256" key="13">
    <source>
        <dbReference type="ARBA" id="ARBA00023212"/>
    </source>
</evidence>
<evidence type="ECO:0000256" key="15">
    <source>
        <dbReference type="ARBA" id="ARBA00060886"/>
    </source>
</evidence>
<dbReference type="PANTHER" id="PTHR13369:SF0">
    <property type="entry name" value="GLUTATHIONE S-TRANSFERASE C-TERMINAL DOMAIN-CONTAINING PROTEIN"/>
    <property type="match status" value="1"/>
</dbReference>
<dbReference type="EMBL" id="LR899009">
    <property type="protein sequence ID" value="CAD7077718.1"/>
    <property type="molecule type" value="Genomic_DNA"/>
</dbReference>
<evidence type="ECO:0000256" key="10">
    <source>
        <dbReference type="ARBA" id="ARBA00022989"/>
    </source>
</evidence>
<dbReference type="FunFam" id="3.40.50.150:FF:000725">
    <property type="entry name" value="Glutathione S-transferase, C-terminal domain-containing"/>
    <property type="match status" value="1"/>
</dbReference>
<dbReference type="Pfam" id="PF05439">
    <property type="entry name" value="JTB"/>
    <property type="match status" value="1"/>
</dbReference>
<feature type="domain" description="Methyltransferase" evidence="17">
    <location>
        <begin position="515"/>
        <end position="637"/>
    </location>
</feature>
<dbReference type="Pfam" id="PF13679">
    <property type="entry name" value="Methyltransf_32"/>
    <property type="match status" value="1"/>
</dbReference>
<evidence type="ECO:0000256" key="14">
    <source>
        <dbReference type="ARBA" id="ARBA00023306"/>
    </source>
</evidence>
<keyword evidence="5" id="KW-0963">Cytoplasm</keyword>
<dbReference type="FunFam" id="3.30.720.220:FF:000001">
    <property type="entry name" value="Jumping translocation breakpoint"/>
    <property type="match status" value="1"/>
</dbReference>
<name>A0A7R8YLN7_HERIL</name>
<evidence type="ECO:0000313" key="18">
    <source>
        <dbReference type="EMBL" id="CAD7077718.1"/>
    </source>
</evidence>
<dbReference type="GO" id="GO:0005813">
    <property type="term" value="C:centrosome"/>
    <property type="evidence" value="ECO:0007669"/>
    <property type="project" value="UniProtKB-SubCell"/>
</dbReference>
<dbReference type="GO" id="GO:0005819">
    <property type="term" value="C:spindle"/>
    <property type="evidence" value="ECO:0007669"/>
    <property type="project" value="UniProtKB-SubCell"/>
</dbReference>
<dbReference type="Gene3D" id="3.40.50.150">
    <property type="entry name" value="Vaccinia Virus protein VP39"/>
    <property type="match status" value="1"/>
</dbReference>
<dbReference type="InParanoid" id="A0A7R8YLN7"/>